<gene>
    <name evidence="5" type="ORF">M0R88_10320</name>
</gene>
<sequence length="355" mass="39295">MTQTDPRRRILDKFGADDEIAGIDTDYTLADLKLFIPTVALALICLLSGVASGGILPILGGAFGAVIILAVTLTLVVVTPPHRTPQNWFTQILQFKRQPKLRTLTNRNPEERTETLMQISKFDADAGGVRREDGTLVGGVVVEPANMALATDEEWHIAADALGRALNSLGFDIQIRSTARQVDTADLVAGYDQRLDDADVRANDQLRSIIEVYRRRLPSEFRRRGTSVREYQILVPVSVHEVQLAERGALARLKTVPYIGGLLAVLGAESTRLSESELERAQHDLLTERRQAVEDAIRGLDSCTAEPVSAATLADWVEESWTGRRTQYDPEPDHDRLRTRLVTSGSQASENHRTR</sequence>
<feature type="domain" description="PrgI-like" evidence="3">
    <location>
        <begin position="26"/>
        <end position="100"/>
    </location>
</feature>
<keyword evidence="6" id="KW-1185">Reference proteome</keyword>
<feature type="compositionally biased region" description="Basic and acidic residues" evidence="1">
    <location>
        <begin position="326"/>
        <end position="338"/>
    </location>
</feature>
<feature type="transmembrane region" description="Helical" evidence="2">
    <location>
        <begin position="58"/>
        <end position="78"/>
    </location>
</feature>
<feature type="transmembrane region" description="Helical" evidence="2">
    <location>
        <begin position="34"/>
        <end position="52"/>
    </location>
</feature>
<organism evidence="5 6">
    <name type="scientific">Halorussus gelatinilyticus</name>
    <dbReference type="NCBI Taxonomy" id="2937524"/>
    <lineage>
        <taxon>Archaea</taxon>
        <taxon>Methanobacteriati</taxon>
        <taxon>Methanobacteriota</taxon>
        <taxon>Stenosarchaea group</taxon>
        <taxon>Halobacteria</taxon>
        <taxon>Halobacteriales</taxon>
        <taxon>Haladaptataceae</taxon>
        <taxon>Halorussus</taxon>
    </lineage>
</organism>
<reference evidence="5" key="1">
    <citation type="submission" date="2022-04" db="EMBL/GenBank/DDBJ databases">
        <title>Diverse halophilic archaea isolated from saline environments.</title>
        <authorList>
            <person name="Cui H.-L."/>
        </authorList>
    </citation>
    <scope>NUCLEOTIDE SEQUENCE</scope>
    <source>
        <strain evidence="5">XZYJT40</strain>
    </source>
</reference>
<proteinExistence type="predicted"/>
<dbReference type="EMBL" id="CP096658">
    <property type="protein sequence ID" value="UPV98925.1"/>
    <property type="molecule type" value="Genomic_DNA"/>
</dbReference>
<dbReference type="Pfam" id="PF26592">
    <property type="entry name" value="PrgI_like"/>
    <property type="match status" value="1"/>
</dbReference>
<evidence type="ECO:0000313" key="6">
    <source>
        <dbReference type="Proteomes" id="UP000830434"/>
    </source>
</evidence>
<accession>A0A8U0IDY2</accession>
<dbReference type="InterPro" id="IPR058596">
    <property type="entry name" value="TraC-like_dom"/>
</dbReference>
<evidence type="ECO:0000313" key="5">
    <source>
        <dbReference type="EMBL" id="UPV98925.1"/>
    </source>
</evidence>
<dbReference type="InterPro" id="IPR058597">
    <property type="entry name" value="PrgI-like_dom"/>
</dbReference>
<feature type="domain" description="TraC-like" evidence="4">
    <location>
        <begin position="121"/>
        <end position="323"/>
    </location>
</feature>
<protein>
    <submittedName>
        <fullName evidence="5">Uncharacterized protein</fullName>
    </submittedName>
</protein>
<feature type="region of interest" description="Disordered" evidence="1">
    <location>
        <begin position="321"/>
        <end position="355"/>
    </location>
</feature>
<keyword evidence="2" id="KW-0472">Membrane</keyword>
<dbReference type="AlphaFoldDB" id="A0A8U0IDY2"/>
<evidence type="ECO:0000256" key="2">
    <source>
        <dbReference type="SAM" id="Phobius"/>
    </source>
</evidence>
<keyword evidence="2" id="KW-0812">Transmembrane</keyword>
<keyword evidence="2" id="KW-1133">Transmembrane helix</keyword>
<dbReference type="Pfam" id="PF26593">
    <property type="entry name" value="TraC-like"/>
    <property type="match status" value="1"/>
</dbReference>
<dbReference type="RefSeq" id="WP_248653429.1">
    <property type="nucleotide sequence ID" value="NZ_CP096658.1"/>
</dbReference>
<evidence type="ECO:0000256" key="1">
    <source>
        <dbReference type="SAM" id="MobiDB-lite"/>
    </source>
</evidence>
<name>A0A8U0IDY2_9EURY</name>
<dbReference type="Proteomes" id="UP000830434">
    <property type="component" value="Chromosome"/>
</dbReference>
<dbReference type="GeneID" id="72190253"/>
<evidence type="ECO:0000259" key="3">
    <source>
        <dbReference type="Pfam" id="PF26592"/>
    </source>
</evidence>
<evidence type="ECO:0000259" key="4">
    <source>
        <dbReference type="Pfam" id="PF26593"/>
    </source>
</evidence>
<dbReference type="KEGG" id="haxz:M0R88_10320"/>